<keyword evidence="5 7" id="KW-0503">Monooxygenase</keyword>
<dbReference type="RefSeq" id="WP_275278357.1">
    <property type="nucleotide sequence ID" value="NZ_CP119108.1"/>
</dbReference>
<dbReference type="SUPFAM" id="SSF51905">
    <property type="entry name" value="FAD/NAD(P)-binding domain"/>
    <property type="match status" value="1"/>
</dbReference>
<dbReference type="PANTHER" id="PTHR13789:SF318">
    <property type="entry name" value="GERANYLGERANYL DIPHOSPHATE REDUCTASE"/>
    <property type="match status" value="1"/>
</dbReference>
<evidence type="ECO:0000256" key="1">
    <source>
        <dbReference type="ARBA" id="ARBA00001974"/>
    </source>
</evidence>
<keyword evidence="3" id="KW-0274">FAD</keyword>
<dbReference type="InterPro" id="IPR036188">
    <property type="entry name" value="FAD/NAD-bd_sf"/>
</dbReference>
<evidence type="ECO:0000259" key="6">
    <source>
        <dbReference type="Pfam" id="PF01494"/>
    </source>
</evidence>
<evidence type="ECO:0000256" key="5">
    <source>
        <dbReference type="ARBA" id="ARBA00023033"/>
    </source>
</evidence>
<keyword evidence="4" id="KW-0560">Oxidoreductase</keyword>
<keyword evidence="8" id="KW-1185">Reference proteome</keyword>
<dbReference type="InterPro" id="IPR002938">
    <property type="entry name" value="FAD-bd"/>
</dbReference>
<evidence type="ECO:0000256" key="2">
    <source>
        <dbReference type="ARBA" id="ARBA00022630"/>
    </source>
</evidence>
<keyword evidence="2" id="KW-0285">Flavoprotein</keyword>
<proteinExistence type="predicted"/>
<organism evidence="7 8">
    <name type="scientific">Microbacterium horticulturae</name>
    <dbReference type="NCBI Taxonomy" id="3028316"/>
    <lineage>
        <taxon>Bacteria</taxon>
        <taxon>Bacillati</taxon>
        <taxon>Actinomycetota</taxon>
        <taxon>Actinomycetes</taxon>
        <taxon>Micrococcales</taxon>
        <taxon>Microbacteriaceae</taxon>
        <taxon>Microbacterium</taxon>
    </lineage>
</organism>
<dbReference type="GO" id="GO:0004497">
    <property type="term" value="F:monooxygenase activity"/>
    <property type="evidence" value="ECO:0007669"/>
    <property type="project" value="UniProtKB-KW"/>
</dbReference>
<dbReference type="EMBL" id="CP119108">
    <property type="protein sequence ID" value="WEG09033.1"/>
    <property type="molecule type" value="Genomic_DNA"/>
</dbReference>
<reference evidence="7 8" key="1">
    <citation type="submission" date="2023-03" db="EMBL/GenBank/DDBJ databases">
        <title>Genome sequence of Microbacterium sp. KACC 23027.</title>
        <authorList>
            <person name="Kim S."/>
            <person name="Heo J."/>
            <person name="Kwon S.-W."/>
        </authorList>
    </citation>
    <scope>NUCLEOTIDE SEQUENCE [LARGE SCALE GENOMIC DNA]</scope>
    <source>
        <strain evidence="7 8">KACC 23027</strain>
    </source>
</reference>
<evidence type="ECO:0000256" key="4">
    <source>
        <dbReference type="ARBA" id="ARBA00023002"/>
    </source>
</evidence>
<dbReference type="Proteomes" id="UP001214553">
    <property type="component" value="Chromosome"/>
</dbReference>
<gene>
    <name evidence="7" type="ORF">PU630_00275</name>
</gene>
<sequence>MDLKNLDIAVVGAGYAGAATAKALSRLGATVNVYEKAREIHEVGAGIGLRPSSLDAFRTWGMLDAIEAVTSPSESFEILTATGERIAEEEWPEKDVFGLTTRFVHRGDFIDALIGVLPEGMVHTAHRLVRIDDAGERPVLTFDDGSTVTADLVVGADGIRSRVRRELFSDAEPVYAGEHAYRAVIDVDAWHGLPFDDKLRMYLGHGTKIYALPLQHRGQLSFDITALNPDPTPTPLDSKEMIVATVAGFDDAIVAATRDLDMDIVNIRSVYDIDPIDVWHSDDVVLVGDAAHAMCHHQGQGANSAILDAAVLAECLTEAATVADALAQYQALRKPITDGLQKVSRQGWSEDEIDSVFPGQKPGELAAMMKE</sequence>
<feature type="domain" description="FAD-binding" evidence="6">
    <location>
        <begin position="6"/>
        <end position="338"/>
    </location>
</feature>
<evidence type="ECO:0000313" key="8">
    <source>
        <dbReference type="Proteomes" id="UP001214553"/>
    </source>
</evidence>
<protein>
    <submittedName>
        <fullName evidence="7">FAD-dependent monooxygenase</fullName>
    </submittedName>
</protein>
<comment type="cofactor">
    <cofactor evidence="1">
        <name>FAD</name>
        <dbReference type="ChEBI" id="CHEBI:57692"/>
    </cofactor>
</comment>
<dbReference type="PANTHER" id="PTHR13789">
    <property type="entry name" value="MONOOXYGENASE"/>
    <property type="match status" value="1"/>
</dbReference>
<evidence type="ECO:0000313" key="7">
    <source>
        <dbReference type="EMBL" id="WEG09033.1"/>
    </source>
</evidence>
<dbReference type="Pfam" id="PF01494">
    <property type="entry name" value="FAD_binding_3"/>
    <property type="match status" value="1"/>
</dbReference>
<evidence type="ECO:0000256" key="3">
    <source>
        <dbReference type="ARBA" id="ARBA00022827"/>
    </source>
</evidence>
<name>A0ABY8C323_9MICO</name>
<dbReference type="PRINTS" id="PR00420">
    <property type="entry name" value="RNGMNOXGNASE"/>
</dbReference>
<accession>A0ABY8C323</accession>
<dbReference type="InterPro" id="IPR050493">
    <property type="entry name" value="FAD-dep_Monooxygenase_BioMet"/>
</dbReference>
<dbReference type="Gene3D" id="3.50.50.60">
    <property type="entry name" value="FAD/NAD(P)-binding domain"/>
    <property type="match status" value="1"/>
</dbReference>